<organism evidence="1 2">
    <name type="scientific">Sphingomonas aurantiaca</name>
    <dbReference type="NCBI Taxonomy" id="185949"/>
    <lineage>
        <taxon>Bacteria</taxon>
        <taxon>Pseudomonadati</taxon>
        <taxon>Pseudomonadota</taxon>
        <taxon>Alphaproteobacteria</taxon>
        <taxon>Sphingomonadales</taxon>
        <taxon>Sphingomonadaceae</taxon>
        <taxon>Sphingomonas</taxon>
    </lineage>
</organism>
<proteinExistence type="predicted"/>
<evidence type="ECO:0000313" key="2">
    <source>
        <dbReference type="Proteomes" id="UP000326857"/>
    </source>
</evidence>
<dbReference type="Proteomes" id="UP000326857">
    <property type="component" value="Unassembled WGS sequence"/>
</dbReference>
<gene>
    <name evidence="1" type="ORF">SPHINGO391_110013</name>
</gene>
<dbReference type="EMBL" id="CABVLI010000003">
    <property type="protein sequence ID" value="VVS96645.1"/>
    <property type="molecule type" value="Genomic_DNA"/>
</dbReference>
<accession>A0A5E7XQB4</accession>
<evidence type="ECO:0000313" key="1">
    <source>
        <dbReference type="EMBL" id="VVS96645.1"/>
    </source>
</evidence>
<name>A0A5E7XQB4_9SPHN</name>
<sequence>MTDTASSGDDDFGRLYPDDFAAGRDAFQAGKSRRSNPIKGDKGRRFAWYWGYSEAEMETLPDDEPQPTVTVAELTEHLTRLYPSDALIHLTEAEHRNQGGASVAVCLDIALRHIRGTAKGSSI</sequence>
<dbReference type="AlphaFoldDB" id="A0A5E7XQB4"/>
<dbReference type="RefSeq" id="WP_151989612.1">
    <property type="nucleotide sequence ID" value="NZ_LR701505.1"/>
</dbReference>
<protein>
    <submittedName>
        <fullName evidence="1">Uncharacterized protein</fullName>
    </submittedName>
</protein>
<reference evidence="1 2" key="1">
    <citation type="submission" date="2019-09" db="EMBL/GenBank/DDBJ databases">
        <authorList>
            <person name="Dittami M. S."/>
        </authorList>
    </citation>
    <scope>NUCLEOTIDE SEQUENCE [LARGE SCALE GENOMIC DNA]</scope>
    <source>
        <strain evidence="1">SPHINGO391</strain>
    </source>
</reference>